<dbReference type="OrthoDB" id="9946752at2"/>
<comment type="caution">
    <text evidence="1">The sequence shown here is derived from an EMBL/GenBank/DDBJ whole genome shotgun (WGS) entry which is preliminary data.</text>
</comment>
<name>A0A3B0C9Z3_9FLAO</name>
<dbReference type="RefSeq" id="WP_120711533.1">
    <property type="nucleotide sequence ID" value="NZ_RBCJ01000002.1"/>
</dbReference>
<sequence length="67" mass="7695">MKNNTISISTRNVTGFGVGTISNENTLIKFVIMTSKKLSTWFSEFVEKNRIKSDKKKLREETPPLFI</sequence>
<evidence type="ECO:0000313" key="2">
    <source>
        <dbReference type="Proteomes" id="UP000276603"/>
    </source>
</evidence>
<dbReference type="Proteomes" id="UP000276603">
    <property type="component" value="Unassembled WGS sequence"/>
</dbReference>
<dbReference type="AlphaFoldDB" id="A0A3B0C9Z3"/>
<proteinExistence type="predicted"/>
<organism evidence="1 2">
    <name type="scientific">Ulvibacterium marinum</name>
    <dbReference type="NCBI Taxonomy" id="2419782"/>
    <lineage>
        <taxon>Bacteria</taxon>
        <taxon>Pseudomonadati</taxon>
        <taxon>Bacteroidota</taxon>
        <taxon>Flavobacteriia</taxon>
        <taxon>Flavobacteriales</taxon>
        <taxon>Flavobacteriaceae</taxon>
        <taxon>Ulvibacterium</taxon>
    </lineage>
</organism>
<accession>A0A3B0C9Z3</accession>
<keyword evidence="2" id="KW-1185">Reference proteome</keyword>
<dbReference type="EMBL" id="RBCJ01000002">
    <property type="protein sequence ID" value="RKN81374.1"/>
    <property type="molecule type" value="Genomic_DNA"/>
</dbReference>
<gene>
    <name evidence="1" type="ORF">D7Z94_10605</name>
</gene>
<evidence type="ECO:0000313" key="1">
    <source>
        <dbReference type="EMBL" id="RKN81374.1"/>
    </source>
</evidence>
<protein>
    <submittedName>
        <fullName evidence="1">Uncharacterized protein</fullName>
    </submittedName>
</protein>
<reference evidence="1 2" key="1">
    <citation type="submission" date="2018-10" db="EMBL/GenBank/DDBJ databases">
        <title>Ulvibacterium marinum gen. nov., sp. nov., a novel marine bacterium of the family Flavobacteriaceae, isolated from a culture of the green alga Ulva prolifera.</title>
        <authorList>
            <person name="Zhang Z."/>
        </authorList>
    </citation>
    <scope>NUCLEOTIDE SEQUENCE [LARGE SCALE GENOMIC DNA]</scope>
    <source>
        <strain evidence="1 2">CCMM003</strain>
    </source>
</reference>